<name>A0A061E0S7_THECC</name>
<sequence>MHHKKTKATLFVFVFFFRVLCPLDCVLGGQDLILLINSSRLDDRKGCTCLLWLKDTKISNVYVGRQDGLKDADKMNALPGQLDGFNFRPGCSSFGNGAMLELGPFRVNPDGKNLSYNEYAWNKVANILFLESPGGVGFSYSNTTSDIYDRSGDSLTAEDKYTVLIIWLERAADSIHVQKITLISTSTLIMYKNLFMQMLEKLATKENKTSKNSNWFEAWYHCP</sequence>
<dbReference type="PANTHER" id="PTHR11802">
    <property type="entry name" value="SERINE PROTEASE FAMILY S10 SERINE CARBOXYPEPTIDASE"/>
    <property type="match status" value="1"/>
</dbReference>
<dbReference type="InParanoid" id="A0A061E0S7"/>
<dbReference type="eggNOG" id="KOG1282">
    <property type="taxonomic scope" value="Eukaryota"/>
</dbReference>
<gene>
    <name evidence="3" type="ORF">TCM_007022</name>
</gene>
<feature type="chain" id="PRO_5001596475" evidence="2">
    <location>
        <begin position="29"/>
        <end position="223"/>
    </location>
</feature>
<dbReference type="Gramene" id="EOX98207">
    <property type="protein sequence ID" value="EOX98207"/>
    <property type="gene ID" value="TCM_007022"/>
</dbReference>
<accession>A0A061E0S7</accession>
<dbReference type="InterPro" id="IPR029058">
    <property type="entry name" value="AB_hydrolase_fold"/>
</dbReference>
<proteinExistence type="inferred from homology"/>
<dbReference type="EMBL" id="CM001880">
    <property type="protein sequence ID" value="EOX98207.1"/>
    <property type="molecule type" value="Genomic_DNA"/>
</dbReference>
<dbReference type="InterPro" id="IPR001563">
    <property type="entry name" value="Peptidase_S10"/>
</dbReference>
<keyword evidence="2" id="KW-0732">Signal</keyword>
<evidence type="ECO:0000313" key="4">
    <source>
        <dbReference type="Proteomes" id="UP000026915"/>
    </source>
</evidence>
<evidence type="ECO:0000313" key="3">
    <source>
        <dbReference type="EMBL" id="EOX98207.1"/>
    </source>
</evidence>
<dbReference type="STRING" id="3641.A0A061E0S7"/>
<dbReference type="HOGENOM" id="CLU_1241988_0_0_1"/>
<feature type="signal peptide" evidence="2">
    <location>
        <begin position="1"/>
        <end position="28"/>
    </location>
</feature>
<evidence type="ECO:0000256" key="2">
    <source>
        <dbReference type="SAM" id="SignalP"/>
    </source>
</evidence>
<keyword evidence="3" id="KW-0121">Carboxypeptidase</keyword>
<keyword evidence="3" id="KW-0645">Protease</keyword>
<dbReference type="AlphaFoldDB" id="A0A061E0S7"/>
<dbReference type="Pfam" id="PF00450">
    <property type="entry name" value="Peptidase_S10"/>
    <property type="match status" value="1"/>
</dbReference>
<dbReference type="PRINTS" id="PR00724">
    <property type="entry name" value="CRBOXYPTASEC"/>
</dbReference>
<reference evidence="3 4" key="1">
    <citation type="journal article" date="2013" name="Genome Biol.">
        <title>The genome sequence of the most widely cultivated cacao type and its use to identify candidate genes regulating pod color.</title>
        <authorList>
            <person name="Motamayor J.C."/>
            <person name="Mockaitis K."/>
            <person name="Schmutz J."/>
            <person name="Haiminen N."/>
            <person name="Iii D.L."/>
            <person name="Cornejo O."/>
            <person name="Findley S.D."/>
            <person name="Zheng P."/>
            <person name="Utro F."/>
            <person name="Royaert S."/>
            <person name="Saski C."/>
            <person name="Jenkins J."/>
            <person name="Podicheti R."/>
            <person name="Zhao M."/>
            <person name="Scheffler B.E."/>
            <person name="Stack J.C."/>
            <person name="Feltus F.A."/>
            <person name="Mustiga G.M."/>
            <person name="Amores F."/>
            <person name="Phillips W."/>
            <person name="Marelli J.P."/>
            <person name="May G.D."/>
            <person name="Shapiro H."/>
            <person name="Ma J."/>
            <person name="Bustamante C.D."/>
            <person name="Schnell R.J."/>
            <person name="Main D."/>
            <person name="Gilbert D."/>
            <person name="Parida L."/>
            <person name="Kuhn D.N."/>
        </authorList>
    </citation>
    <scope>NUCLEOTIDE SEQUENCE [LARGE SCALE GENOMIC DNA]</scope>
    <source>
        <strain evidence="4">cv. Matina 1-6</strain>
    </source>
</reference>
<protein>
    <submittedName>
        <fullName evidence="3">Serine carboxypeptidase-like 26</fullName>
    </submittedName>
</protein>
<organism evidence="3 4">
    <name type="scientific">Theobroma cacao</name>
    <name type="common">Cacao</name>
    <name type="synonym">Cocoa</name>
    <dbReference type="NCBI Taxonomy" id="3641"/>
    <lineage>
        <taxon>Eukaryota</taxon>
        <taxon>Viridiplantae</taxon>
        <taxon>Streptophyta</taxon>
        <taxon>Embryophyta</taxon>
        <taxon>Tracheophyta</taxon>
        <taxon>Spermatophyta</taxon>
        <taxon>Magnoliopsida</taxon>
        <taxon>eudicotyledons</taxon>
        <taxon>Gunneridae</taxon>
        <taxon>Pentapetalae</taxon>
        <taxon>rosids</taxon>
        <taxon>malvids</taxon>
        <taxon>Malvales</taxon>
        <taxon>Malvaceae</taxon>
        <taxon>Byttnerioideae</taxon>
        <taxon>Theobroma</taxon>
    </lineage>
</organism>
<evidence type="ECO:0000256" key="1">
    <source>
        <dbReference type="ARBA" id="ARBA00009431"/>
    </source>
</evidence>
<dbReference type="Proteomes" id="UP000026915">
    <property type="component" value="Chromosome 2"/>
</dbReference>
<dbReference type="PANTHER" id="PTHR11802:SF460">
    <property type="entry name" value="CARBOXYPEPTIDASE"/>
    <property type="match status" value="1"/>
</dbReference>
<keyword evidence="4" id="KW-1185">Reference proteome</keyword>
<dbReference type="GO" id="GO:0004185">
    <property type="term" value="F:serine-type carboxypeptidase activity"/>
    <property type="evidence" value="ECO:0007669"/>
    <property type="project" value="InterPro"/>
</dbReference>
<keyword evidence="3" id="KW-0378">Hydrolase</keyword>
<dbReference type="Gene3D" id="3.40.50.1820">
    <property type="entry name" value="alpha/beta hydrolase"/>
    <property type="match status" value="1"/>
</dbReference>
<dbReference type="SUPFAM" id="SSF53474">
    <property type="entry name" value="alpha/beta-Hydrolases"/>
    <property type="match status" value="1"/>
</dbReference>
<comment type="similarity">
    <text evidence="1">Belongs to the peptidase S10 family.</text>
</comment>
<dbReference type="GO" id="GO:0006508">
    <property type="term" value="P:proteolysis"/>
    <property type="evidence" value="ECO:0007669"/>
    <property type="project" value="InterPro"/>
</dbReference>